<evidence type="ECO:0000313" key="6">
    <source>
        <dbReference type="Proteomes" id="UP000239209"/>
    </source>
</evidence>
<feature type="domain" description="HTH luxR-type" evidence="4">
    <location>
        <begin position="130"/>
        <end position="195"/>
    </location>
</feature>
<keyword evidence="3" id="KW-0804">Transcription</keyword>
<dbReference type="PANTHER" id="PTHR44688">
    <property type="entry name" value="DNA-BINDING TRANSCRIPTIONAL ACTIVATOR DEVR_DOSR"/>
    <property type="match status" value="1"/>
</dbReference>
<proteinExistence type="predicted"/>
<dbReference type="PANTHER" id="PTHR44688:SF16">
    <property type="entry name" value="DNA-BINDING TRANSCRIPTIONAL ACTIVATOR DEVR_DOSR"/>
    <property type="match status" value="1"/>
</dbReference>
<evidence type="ECO:0000256" key="2">
    <source>
        <dbReference type="ARBA" id="ARBA00023125"/>
    </source>
</evidence>
<dbReference type="EMBL" id="PVZG01000006">
    <property type="protein sequence ID" value="PRY29559.1"/>
    <property type="molecule type" value="Genomic_DNA"/>
</dbReference>
<evidence type="ECO:0000313" key="5">
    <source>
        <dbReference type="EMBL" id="PRY29559.1"/>
    </source>
</evidence>
<dbReference type="CDD" id="cd06170">
    <property type="entry name" value="LuxR_C_like"/>
    <property type="match status" value="1"/>
</dbReference>
<dbReference type="SUPFAM" id="SSF46894">
    <property type="entry name" value="C-terminal effector domain of the bipartite response regulators"/>
    <property type="match status" value="1"/>
</dbReference>
<dbReference type="GO" id="GO:0006355">
    <property type="term" value="P:regulation of DNA-templated transcription"/>
    <property type="evidence" value="ECO:0007669"/>
    <property type="project" value="InterPro"/>
</dbReference>
<protein>
    <submittedName>
        <fullName evidence="5">DNA-binding NarL/FixJ family response regulator</fullName>
    </submittedName>
</protein>
<organism evidence="5 6">
    <name type="scientific">Pseudosporangium ferrugineum</name>
    <dbReference type="NCBI Taxonomy" id="439699"/>
    <lineage>
        <taxon>Bacteria</taxon>
        <taxon>Bacillati</taxon>
        <taxon>Actinomycetota</taxon>
        <taxon>Actinomycetes</taxon>
        <taxon>Micromonosporales</taxon>
        <taxon>Micromonosporaceae</taxon>
        <taxon>Pseudosporangium</taxon>
    </lineage>
</organism>
<keyword evidence="2 5" id="KW-0238">DNA-binding</keyword>
<dbReference type="SUPFAM" id="SSF52172">
    <property type="entry name" value="CheY-like"/>
    <property type="match status" value="1"/>
</dbReference>
<dbReference type="GO" id="GO:0003677">
    <property type="term" value="F:DNA binding"/>
    <property type="evidence" value="ECO:0007669"/>
    <property type="project" value="UniProtKB-KW"/>
</dbReference>
<name>A0A2T0S806_9ACTN</name>
<dbReference type="Gene3D" id="3.40.50.2300">
    <property type="match status" value="1"/>
</dbReference>
<dbReference type="OrthoDB" id="3176919at2"/>
<dbReference type="Proteomes" id="UP000239209">
    <property type="component" value="Unassembled WGS sequence"/>
</dbReference>
<dbReference type="PROSITE" id="PS50043">
    <property type="entry name" value="HTH_LUXR_2"/>
    <property type="match status" value="1"/>
</dbReference>
<evidence type="ECO:0000256" key="3">
    <source>
        <dbReference type="ARBA" id="ARBA00023163"/>
    </source>
</evidence>
<accession>A0A2T0S806</accession>
<dbReference type="RefSeq" id="WP_158277770.1">
    <property type="nucleotide sequence ID" value="NZ_PVZG01000006.1"/>
</dbReference>
<dbReference type="InterPro" id="IPR016032">
    <property type="entry name" value="Sig_transdc_resp-reg_C-effctor"/>
</dbReference>
<comment type="caution">
    <text evidence="5">The sequence shown here is derived from an EMBL/GenBank/DDBJ whole genome shotgun (WGS) entry which is preliminary data.</text>
</comment>
<dbReference type="InterPro" id="IPR011006">
    <property type="entry name" value="CheY-like_superfamily"/>
</dbReference>
<keyword evidence="1" id="KW-0805">Transcription regulation</keyword>
<evidence type="ECO:0000259" key="4">
    <source>
        <dbReference type="PROSITE" id="PS50043"/>
    </source>
</evidence>
<keyword evidence="6" id="KW-1185">Reference proteome</keyword>
<dbReference type="PRINTS" id="PR00038">
    <property type="entry name" value="HTHLUXR"/>
</dbReference>
<dbReference type="SMART" id="SM00421">
    <property type="entry name" value="HTH_LUXR"/>
    <property type="match status" value="1"/>
</dbReference>
<sequence>MYSVAVVADLPMSRVHLRRAAAHAFGLRVETVVGTLPQLDACGRSHDIVIVELARVNDATLALVARAAKHGRTVVAAAWNGPSELLAAVHAGAHGCVSRPSDPRELAVALDVVTRGGFYAGWPEATPTLPERARGGLAPRERETLHWIAYGYTHSQIATRMGLSEATVNTYAKRLRTKLGAHNKAELTRVAIELGLLREVRSDAPTA</sequence>
<dbReference type="Gene3D" id="1.10.10.10">
    <property type="entry name" value="Winged helix-like DNA-binding domain superfamily/Winged helix DNA-binding domain"/>
    <property type="match status" value="1"/>
</dbReference>
<gene>
    <name evidence="5" type="ORF">CLV70_106280</name>
</gene>
<dbReference type="InterPro" id="IPR000792">
    <property type="entry name" value="Tscrpt_reg_LuxR_C"/>
</dbReference>
<dbReference type="Pfam" id="PF00196">
    <property type="entry name" value="GerE"/>
    <property type="match status" value="1"/>
</dbReference>
<evidence type="ECO:0000256" key="1">
    <source>
        <dbReference type="ARBA" id="ARBA00023015"/>
    </source>
</evidence>
<dbReference type="AlphaFoldDB" id="A0A2T0S806"/>
<dbReference type="InterPro" id="IPR036388">
    <property type="entry name" value="WH-like_DNA-bd_sf"/>
</dbReference>
<reference evidence="5 6" key="1">
    <citation type="submission" date="2018-03" db="EMBL/GenBank/DDBJ databases">
        <title>Genomic Encyclopedia of Archaeal and Bacterial Type Strains, Phase II (KMG-II): from individual species to whole genera.</title>
        <authorList>
            <person name="Goeker M."/>
        </authorList>
    </citation>
    <scope>NUCLEOTIDE SEQUENCE [LARGE SCALE GENOMIC DNA]</scope>
    <source>
        <strain evidence="5 6">DSM 45348</strain>
    </source>
</reference>